<keyword evidence="2" id="KW-1185">Reference proteome</keyword>
<sequence>MATVLTEGRHPAEFILSEANGQRSRGNITIAENQEFEAGQVLAEITASGEYVAHDPAGAGGAAVATAIALYGATTEEGETADISAIVRDAEVNGKILIYKTGITAPQTEAAIEALADQGIIVR</sequence>
<gene>
    <name evidence="1" type="ORF">CP49_11795</name>
</gene>
<accession>A0A0R3KU96</accession>
<comment type="caution">
    <text evidence="1">The sequence shown here is derived from an EMBL/GenBank/DDBJ whole genome shotgun (WGS) entry which is preliminary data.</text>
</comment>
<dbReference type="Pfam" id="PF02924">
    <property type="entry name" value="HDPD"/>
    <property type="match status" value="1"/>
</dbReference>
<dbReference type="EMBL" id="LLXX01000173">
    <property type="protein sequence ID" value="KRQ99272.1"/>
    <property type="molecule type" value="Genomic_DNA"/>
</dbReference>
<dbReference type="InterPro" id="IPR004195">
    <property type="entry name" value="Head_decoration_D"/>
</dbReference>
<protein>
    <recommendedName>
        <fullName evidence="3">Head decoration protein</fullName>
    </recommendedName>
</protein>
<evidence type="ECO:0000313" key="2">
    <source>
        <dbReference type="Proteomes" id="UP000051913"/>
    </source>
</evidence>
<name>A0A0R3KU96_9BRAD</name>
<dbReference type="RefSeq" id="WP_057853924.1">
    <property type="nucleotide sequence ID" value="NZ_LLXX01000173.1"/>
</dbReference>
<dbReference type="AlphaFoldDB" id="A0A0R3KU96"/>
<dbReference type="Proteomes" id="UP000051913">
    <property type="component" value="Unassembled WGS sequence"/>
</dbReference>
<proteinExistence type="predicted"/>
<evidence type="ECO:0000313" key="1">
    <source>
        <dbReference type="EMBL" id="KRQ99272.1"/>
    </source>
</evidence>
<evidence type="ECO:0008006" key="3">
    <source>
        <dbReference type="Google" id="ProtNLM"/>
    </source>
</evidence>
<reference evidence="1 2" key="1">
    <citation type="submission" date="2014-03" db="EMBL/GenBank/DDBJ databases">
        <title>Bradyrhizobium valentinum sp. nov., isolated from effective nodules of Lupinus mariae-josephae, a lupine endemic of basic-lime soils in Eastern Spain.</title>
        <authorList>
            <person name="Duran D."/>
            <person name="Rey L."/>
            <person name="Navarro A."/>
            <person name="Busquets A."/>
            <person name="Imperial J."/>
            <person name="Ruiz-Argueso T."/>
        </authorList>
    </citation>
    <scope>NUCLEOTIDE SEQUENCE [LARGE SCALE GENOMIC DNA]</scope>
    <source>
        <strain evidence="1 2">LmjM3</strain>
    </source>
</reference>
<organism evidence="1 2">
    <name type="scientific">Bradyrhizobium valentinum</name>
    <dbReference type="NCBI Taxonomy" id="1518501"/>
    <lineage>
        <taxon>Bacteria</taxon>
        <taxon>Pseudomonadati</taxon>
        <taxon>Pseudomonadota</taxon>
        <taxon>Alphaproteobacteria</taxon>
        <taxon>Hyphomicrobiales</taxon>
        <taxon>Nitrobacteraceae</taxon>
        <taxon>Bradyrhizobium</taxon>
    </lineage>
</organism>